<keyword evidence="5 9" id="KW-1133">Transmembrane helix</keyword>
<organism evidence="12 13">
    <name type="scientific">Lamprobacter modestohalophilus</name>
    <dbReference type="NCBI Taxonomy" id="1064514"/>
    <lineage>
        <taxon>Bacteria</taxon>
        <taxon>Pseudomonadati</taxon>
        <taxon>Pseudomonadota</taxon>
        <taxon>Gammaproteobacteria</taxon>
        <taxon>Chromatiales</taxon>
        <taxon>Chromatiaceae</taxon>
        <taxon>Lamprobacter</taxon>
    </lineage>
</organism>
<comment type="subcellular location">
    <subcellularLocation>
        <location evidence="1">Membrane</location>
    </subcellularLocation>
</comment>
<evidence type="ECO:0000256" key="8">
    <source>
        <dbReference type="PIRSR" id="PIRSR602326-1"/>
    </source>
</evidence>
<keyword evidence="4 8" id="KW-0479">Metal-binding</keyword>
<comment type="cofactor">
    <cofactor evidence="8">
        <name>heme c</name>
        <dbReference type="ChEBI" id="CHEBI:61717"/>
    </cofactor>
    <text evidence="8">Binds 1 heme c group covalently per subunit.</text>
</comment>
<evidence type="ECO:0000313" key="13">
    <source>
        <dbReference type="Proteomes" id="UP001138768"/>
    </source>
</evidence>
<dbReference type="RefSeq" id="WP_200243171.1">
    <property type="nucleotide sequence ID" value="NZ_NRRY01000014.1"/>
</dbReference>
<dbReference type="PANTHER" id="PTHR10266">
    <property type="entry name" value="CYTOCHROME C1"/>
    <property type="match status" value="1"/>
</dbReference>
<feature type="binding site" description="covalent" evidence="8">
    <location>
        <position position="55"/>
    </location>
    <ligand>
        <name>heme c</name>
        <dbReference type="ChEBI" id="CHEBI:61717"/>
    </ligand>
</feature>
<evidence type="ECO:0000256" key="4">
    <source>
        <dbReference type="ARBA" id="ARBA00022723"/>
    </source>
</evidence>
<keyword evidence="3 9" id="KW-0812">Transmembrane</keyword>
<comment type="caution">
    <text evidence="12">The sequence shown here is derived from an EMBL/GenBank/DDBJ whole genome shotgun (WGS) entry which is preliminary data.</text>
</comment>
<evidence type="ECO:0000259" key="11">
    <source>
        <dbReference type="PROSITE" id="PS51007"/>
    </source>
</evidence>
<name>A0A9X1B4N1_9GAMM</name>
<evidence type="ECO:0000256" key="6">
    <source>
        <dbReference type="ARBA" id="ARBA00023004"/>
    </source>
</evidence>
<dbReference type="AlphaFoldDB" id="A0A9X1B4N1"/>
<keyword evidence="2 8" id="KW-0349">Heme</keyword>
<gene>
    <name evidence="12" type="ORF">CKO42_10195</name>
</gene>
<sequence length="247" mass="27912">MKNAIFVLMFLFAPLSVMAAGGHGPELQEANIDLKDKASLQRGAKYFVNYCMGCHSLQYMRYQRMADDLGIPDDELRANLLFGDAKPTDMMTNSLKEADGVKWFGTAIPDLTLVTRWRSPDWVYSYLKAYYVDETRSYGVNNLVFPDVGMPHPFAHLQGVQAPVFAGGHGEHAEGTGHVVGVKLVEPGQMTPSEYDLLVRDLTNFLTYAGEPSKLERRQLGLYVLLFLGLMFILSFYLKREFWKDVH</sequence>
<keyword evidence="7 9" id="KW-0472">Membrane</keyword>
<evidence type="ECO:0000256" key="9">
    <source>
        <dbReference type="SAM" id="Phobius"/>
    </source>
</evidence>
<feature type="domain" description="Cytochrome c" evidence="11">
    <location>
        <begin position="38"/>
        <end position="213"/>
    </location>
</feature>
<dbReference type="Pfam" id="PF02167">
    <property type="entry name" value="Cytochrom_C1"/>
    <property type="match status" value="1"/>
</dbReference>
<dbReference type="EMBL" id="NRRY01000014">
    <property type="protein sequence ID" value="MBK1618797.1"/>
    <property type="molecule type" value="Genomic_DNA"/>
</dbReference>
<evidence type="ECO:0000256" key="7">
    <source>
        <dbReference type="ARBA" id="ARBA00023136"/>
    </source>
</evidence>
<feature type="chain" id="PRO_5040799160" evidence="10">
    <location>
        <begin position="20"/>
        <end position="247"/>
    </location>
</feature>
<dbReference type="InterPro" id="IPR009056">
    <property type="entry name" value="Cyt_c-like_dom"/>
</dbReference>
<dbReference type="GO" id="GO:0009055">
    <property type="term" value="F:electron transfer activity"/>
    <property type="evidence" value="ECO:0007669"/>
    <property type="project" value="InterPro"/>
</dbReference>
<evidence type="ECO:0000256" key="2">
    <source>
        <dbReference type="ARBA" id="ARBA00022617"/>
    </source>
</evidence>
<dbReference type="InterPro" id="IPR002326">
    <property type="entry name" value="Cyt_c1"/>
</dbReference>
<feature type="signal peptide" evidence="10">
    <location>
        <begin position="1"/>
        <end position="19"/>
    </location>
</feature>
<feature type="binding site" description="covalent" evidence="8">
    <location>
        <position position="51"/>
    </location>
    <ligand>
        <name>heme c</name>
        <dbReference type="ChEBI" id="CHEBI:61717"/>
    </ligand>
</feature>
<dbReference type="InterPro" id="IPR036909">
    <property type="entry name" value="Cyt_c-like_dom_sf"/>
</dbReference>
<dbReference type="Gene3D" id="1.10.760.10">
    <property type="entry name" value="Cytochrome c-like domain"/>
    <property type="match status" value="1"/>
</dbReference>
<keyword evidence="13" id="KW-1185">Reference proteome</keyword>
<dbReference type="PROSITE" id="PS51007">
    <property type="entry name" value="CYTC"/>
    <property type="match status" value="1"/>
</dbReference>
<dbReference type="GO" id="GO:0016020">
    <property type="term" value="C:membrane"/>
    <property type="evidence" value="ECO:0007669"/>
    <property type="project" value="UniProtKB-SubCell"/>
</dbReference>
<dbReference type="GO" id="GO:0020037">
    <property type="term" value="F:heme binding"/>
    <property type="evidence" value="ECO:0007669"/>
    <property type="project" value="InterPro"/>
</dbReference>
<dbReference type="GO" id="GO:0046872">
    <property type="term" value="F:metal ion binding"/>
    <property type="evidence" value="ECO:0007669"/>
    <property type="project" value="UniProtKB-KW"/>
</dbReference>
<dbReference type="SUPFAM" id="SSF46626">
    <property type="entry name" value="Cytochrome c"/>
    <property type="match status" value="1"/>
</dbReference>
<keyword evidence="10" id="KW-0732">Signal</keyword>
<evidence type="ECO:0000256" key="3">
    <source>
        <dbReference type="ARBA" id="ARBA00022692"/>
    </source>
</evidence>
<evidence type="ECO:0000313" key="12">
    <source>
        <dbReference type="EMBL" id="MBK1618797.1"/>
    </source>
</evidence>
<evidence type="ECO:0000256" key="1">
    <source>
        <dbReference type="ARBA" id="ARBA00004370"/>
    </source>
</evidence>
<reference evidence="12 13" key="1">
    <citation type="journal article" date="2020" name="Microorganisms">
        <title>Osmotic Adaptation and Compatible Solute Biosynthesis of Phototrophic Bacteria as Revealed from Genome Analyses.</title>
        <authorList>
            <person name="Imhoff J.F."/>
            <person name="Rahn T."/>
            <person name="Kunzel S."/>
            <person name="Keller A."/>
            <person name="Neulinger S.C."/>
        </authorList>
    </citation>
    <scope>NUCLEOTIDE SEQUENCE [LARGE SCALE GENOMIC DNA]</scope>
    <source>
        <strain evidence="12 13">DSM 25653</strain>
    </source>
</reference>
<dbReference type="Proteomes" id="UP001138768">
    <property type="component" value="Unassembled WGS sequence"/>
</dbReference>
<evidence type="ECO:0000256" key="5">
    <source>
        <dbReference type="ARBA" id="ARBA00022989"/>
    </source>
</evidence>
<feature type="transmembrane region" description="Helical" evidence="9">
    <location>
        <begin position="220"/>
        <end position="238"/>
    </location>
</feature>
<protein>
    <submittedName>
        <fullName evidence="12">Cytochrome c1</fullName>
    </submittedName>
</protein>
<keyword evidence="6 8" id="KW-0408">Iron</keyword>
<dbReference type="PANTHER" id="PTHR10266:SF3">
    <property type="entry name" value="CYTOCHROME C1, HEME PROTEIN, MITOCHONDRIAL"/>
    <property type="match status" value="1"/>
</dbReference>
<evidence type="ECO:0000256" key="10">
    <source>
        <dbReference type="SAM" id="SignalP"/>
    </source>
</evidence>
<feature type="binding site" description="covalent" evidence="8">
    <location>
        <position position="54"/>
    </location>
    <ligand>
        <name>heme c</name>
        <dbReference type="ChEBI" id="CHEBI:61717"/>
    </ligand>
</feature>
<accession>A0A9X1B4N1</accession>
<proteinExistence type="predicted"/>